<evidence type="ECO:0000313" key="3">
    <source>
        <dbReference type="Proteomes" id="UP001244640"/>
    </source>
</evidence>
<organism evidence="2 3">
    <name type="scientific">Sphingobacterium zeae</name>
    <dbReference type="NCBI Taxonomy" id="1776859"/>
    <lineage>
        <taxon>Bacteria</taxon>
        <taxon>Pseudomonadati</taxon>
        <taxon>Bacteroidota</taxon>
        <taxon>Sphingobacteriia</taxon>
        <taxon>Sphingobacteriales</taxon>
        <taxon>Sphingobacteriaceae</taxon>
        <taxon>Sphingobacterium</taxon>
    </lineage>
</organism>
<feature type="region of interest" description="Disordered" evidence="1">
    <location>
        <begin position="53"/>
        <end position="77"/>
    </location>
</feature>
<dbReference type="Proteomes" id="UP001244640">
    <property type="component" value="Unassembled WGS sequence"/>
</dbReference>
<feature type="region of interest" description="Disordered" evidence="1">
    <location>
        <begin position="1"/>
        <end position="20"/>
    </location>
</feature>
<dbReference type="EMBL" id="JAUTBA010000001">
    <property type="protein sequence ID" value="MDQ1149088.1"/>
    <property type="molecule type" value="Genomic_DNA"/>
</dbReference>
<gene>
    <name evidence="2" type="ORF">QE382_001072</name>
</gene>
<dbReference type="RefSeq" id="WP_307184992.1">
    <property type="nucleotide sequence ID" value="NZ_JAUTBA010000001.1"/>
</dbReference>
<feature type="compositionally biased region" description="Basic and acidic residues" evidence="1">
    <location>
        <begin position="95"/>
        <end position="108"/>
    </location>
</feature>
<sequence length="127" mass="14732">MSKKEYRNGKVEEDYPDKEQDLTFNKAFESYEMDVNGNDPDYAHPADYDTISEGAVDDDSTYDNSNPFVGDEYASKDELQGEDLDQANMRIETFDHERLSPLDKKLAENEEDLRDDLDEEGYPKNDR</sequence>
<protein>
    <submittedName>
        <fullName evidence="2">Uncharacterized protein</fullName>
    </submittedName>
</protein>
<name>A0ABU0U299_9SPHI</name>
<feature type="region of interest" description="Disordered" evidence="1">
    <location>
        <begin position="95"/>
        <end position="127"/>
    </location>
</feature>
<proteinExistence type="predicted"/>
<evidence type="ECO:0000313" key="2">
    <source>
        <dbReference type="EMBL" id="MDQ1149088.1"/>
    </source>
</evidence>
<accession>A0ABU0U299</accession>
<reference evidence="2 3" key="1">
    <citation type="submission" date="2023-07" db="EMBL/GenBank/DDBJ databases">
        <title>Functional and genomic diversity of the sorghum phyllosphere microbiome.</title>
        <authorList>
            <person name="Shade A."/>
        </authorList>
    </citation>
    <scope>NUCLEOTIDE SEQUENCE [LARGE SCALE GENOMIC DNA]</scope>
    <source>
        <strain evidence="2 3">SORGH_AS_0892</strain>
    </source>
</reference>
<evidence type="ECO:0000256" key="1">
    <source>
        <dbReference type="SAM" id="MobiDB-lite"/>
    </source>
</evidence>
<comment type="caution">
    <text evidence="2">The sequence shown here is derived from an EMBL/GenBank/DDBJ whole genome shotgun (WGS) entry which is preliminary data.</text>
</comment>
<feature type="compositionally biased region" description="Acidic residues" evidence="1">
    <location>
        <begin position="109"/>
        <end position="120"/>
    </location>
</feature>
<keyword evidence="3" id="KW-1185">Reference proteome</keyword>